<evidence type="ECO:0000256" key="2">
    <source>
        <dbReference type="ARBA" id="ARBA00004496"/>
    </source>
</evidence>
<dbReference type="Pfam" id="PF07687">
    <property type="entry name" value="M20_dimer"/>
    <property type="match status" value="1"/>
</dbReference>
<gene>
    <name evidence="12" type="primary">argE</name>
    <name evidence="12" type="ORF">KME65_07930</name>
</gene>
<keyword evidence="7" id="KW-0479">Metal-binding</keyword>
<evidence type="ECO:0000259" key="11">
    <source>
        <dbReference type="Pfam" id="PF07687"/>
    </source>
</evidence>
<dbReference type="AlphaFoldDB" id="A0A944QUH4"/>
<dbReference type="GO" id="GO:0006526">
    <property type="term" value="P:L-arginine biosynthetic process"/>
    <property type="evidence" value="ECO:0007669"/>
    <property type="project" value="UniProtKB-KW"/>
</dbReference>
<dbReference type="Pfam" id="PF01546">
    <property type="entry name" value="Peptidase_M20"/>
    <property type="match status" value="1"/>
</dbReference>
<dbReference type="PANTHER" id="PTHR43808">
    <property type="entry name" value="ACETYLORNITHINE DEACETYLASE"/>
    <property type="match status" value="1"/>
</dbReference>
<evidence type="ECO:0000256" key="5">
    <source>
        <dbReference type="ARBA" id="ARBA00022571"/>
    </source>
</evidence>
<keyword evidence="4" id="KW-0963">Cytoplasm</keyword>
<evidence type="ECO:0000256" key="8">
    <source>
        <dbReference type="ARBA" id="ARBA00022801"/>
    </source>
</evidence>
<dbReference type="EMBL" id="JAHHGM010000006">
    <property type="protein sequence ID" value="MBT2988880.1"/>
    <property type="molecule type" value="Genomic_DNA"/>
</dbReference>
<sequence>MKTLTLEEMLQRLIGAASVSSVNPAWDMSNGNVIEHLESWLNQLGFKTEVVPVPGHADKFNLIASAGQGDQGLVLSGHTDTVPFDEEKWQSDPLKLTQRSQRFYGIGSADMKGFFAVVIEALRELPLKQLKQPLVIIATADEESTMCGAKSLAGLQRRLGRHAVIGEPTGMKPVHMHKGISMESIRLSGRSGHSSNPALGVNALDGMHRVLGEVIRWRDDLQRRYRNPAFEVAFPTLNLGHIHGGDNPNRICGQCELQFDLRPLPGMSLEDLRGELKQRLNASLQESELKWELTSVFDGIPAMETPREAAIVRAVEQLTGTETGAVAFGTEGPYLNRMGMETVICGPGCIDQAHQPDEYLPLKHIQPAINLIQSLIKQFCL</sequence>
<comment type="caution">
    <text evidence="12">The sequence shown here is derived from an EMBL/GenBank/DDBJ whole genome shotgun (WGS) entry which is preliminary data.</text>
</comment>
<keyword evidence="10" id="KW-0170">Cobalt</keyword>
<dbReference type="PROSITE" id="PS00759">
    <property type="entry name" value="ARGE_DAPE_CPG2_2"/>
    <property type="match status" value="1"/>
</dbReference>
<comment type="similarity">
    <text evidence="3">Belongs to the peptidase M20A family. ArgE subfamily.</text>
</comment>
<keyword evidence="5" id="KW-0055">Arginine biosynthesis</keyword>
<dbReference type="InterPro" id="IPR010169">
    <property type="entry name" value="AcOrn-deacetyl"/>
</dbReference>
<dbReference type="FunFam" id="3.30.70.360:FF:000003">
    <property type="entry name" value="Acetylornithine deacetylase"/>
    <property type="match status" value="1"/>
</dbReference>
<reference evidence="12 13" key="1">
    <citation type="submission" date="2021-05" db="EMBL/GenBank/DDBJ databases">
        <title>Genetic and Functional Diversity in Clade A Lucinid endosymbionts from the Bahamas.</title>
        <authorList>
            <person name="Giani N.M."/>
            <person name="Engel A.S."/>
            <person name="Campbell B.J."/>
        </authorList>
    </citation>
    <scope>NUCLEOTIDE SEQUENCE [LARGE SCALE GENOMIC DNA]</scope>
    <source>
        <strain evidence="12">LUC16012Gg_MoonRockCtena</strain>
    </source>
</reference>
<proteinExistence type="inferred from homology"/>
<dbReference type="Gene3D" id="3.40.630.10">
    <property type="entry name" value="Zn peptidases"/>
    <property type="match status" value="1"/>
</dbReference>
<dbReference type="InterPro" id="IPR036264">
    <property type="entry name" value="Bact_exopeptidase_dim_dom"/>
</dbReference>
<dbReference type="Gene3D" id="3.30.70.360">
    <property type="match status" value="1"/>
</dbReference>
<evidence type="ECO:0000256" key="7">
    <source>
        <dbReference type="ARBA" id="ARBA00022723"/>
    </source>
</evidence>
<dbReference type="InterPro" id="IPR050072">
    <property type="entry name" value="Peptidase_M20A"/>
</dbReference>
<dbReference type="GO" id="GO:0005737">
    <property type="term" value="C:cytoplasm"/>
    <property type="evidence" value="ECO:0007669"/>
    <property type="project" value="UniProtKB-SubCell"/>
</dbReference>
<name>A0A944QUH4_9GAMM</name>
<dbReference type="SUPFAM" id="SSF53187">
    <property type="entry name" value="Zn-dependent exopeptidases"/>
    <property type="match status" value="1"/>
</dbReference>
<evidence type="ECO:0000256" key="9">
    <source>
        <dbReference type="ARBA" id="ARBA00022833"/>
    </source>
</evidence>
<evidence type="ECO:0000313" key="12">
    <source>
        <dbReference type="EMBL" id="MBT2988880.1"/>
    </source>
</evidence>
<dbReference type="InterPro" id="IPR002933">
    <property type="entry name" value="Peptidase_M20"/>
</dbReference>
<dbReference type="NCBIfam" id="NF003474">
    <property type="entry name" value="PRK05111.1"/>
    <property type="match status" value="1"/>
</dbReference>
<dbReference type="EC" id="3.5.1.16" evidence="12"/>
<comment type="subcellular location">
    <subcellularLocation>
        <location evidence="2">Cytoplasm</location>
    </subcellularLocation>
</comment>
<evidence type="ECO:0000256" key="3">
    <source>
        <dbReference type="ARBA" id="ARBA00005691"/>
    </source>
</evidence>
<evidence type="ECO:0000256" key="6">
    <source>
        <dbReference type="ARBA" id="ARBA00022605"/>
    </source>
</evidence>
<feature type="domain" description="Peptidase M20 dimerisation" evidence="11">
    <location>
        <begin position="177"/>
        <end position="285"/>
    </location>
</feature>
<evidence type="ECO:0000313" key="13">
    <source>
        <dbReference type="Proteomes" id="UP000770889"/>
    </source>
</evidence>
<dbReference type="SUPFAM" id="SSF55031">
    <property type="entry name" value="Bacterial exopeptidase dimerisation domain"/>
    <property type="match status" value="1"/>
</dbReference>
<dbReference type="GO" id="GO:0008777">
    <property type="term" value="F:acetylornithine deacetylase activity"/>
    <property type="evidence" value="ECO:0007669"/>
    <property type="project" value="UniProtKB-EC"/>
</dbReference>
<evidence type="ECO:0000256" key="10">
    <source>
        <dbReference type="ARBA" id="ARBA00023285"/>
    </source>
</evidence>
<organism evidence="12 13">
    <name type="scientific">Candidatus Thiodiazotropha taylori</name>
    <dbReference type="NCBI Taxonomy" id="2792791"/>
    <lineage>
        <taxon>Bacteria</taxon>
        <taxon>Pseudomonadati</taxon>
        <taxon>Pseudomonadota</taxon>
        <taxon>Gammaproteobacteria</taxon>
        <taxon>Chromatiales</taxon>
        <taxon>Sedimenticolaceae</taxon>
        <taxon>Candidatus Thiodiazotropha</taxon>
    </lineage>
</organism>
<dbReference type="NCBIfam" id="TIGR01892">
    <property type="entry name" value="AcOrn-deacetyl"/>
    <property type="match status" value="1"/>
</dbReference>
<evidence type="ECO:0000256" key="4">
    <source>
        <dbReference type="ARBA" id="ARBA00022490"/>
    </source>
</evidence>
<comment type="cofactor">
    <cofactor evidence="1">
        <name>Zn(2+)</name>
        <dbReference type="ChEBI" id="CHEBI:29105"/>
    </cofactor>
</comment>
<dbReference type="CDD" id="cd03894">
    <property type="entry name" value="M20_ArgE"/>
    <property type="match status" value="1"/>
</dbReference>
<dbReference type="Proteomes" id="UP000770889">
    <property type="component" value="Unassembled WGS sequence"/>
</dbReference>
<dbReference type="PANTHER" id="PTHR43808:SF1">
    <property type="entry name" value="ACETYLORNITHINE DEACETYLASE"/>
    <property type="match status" value="1"/>
</dbReference>
<dbReference type="GO" id="GO:0046872">
    <property type="term" value="F:metal ion binding"/>
    <property type="evidence" value="ECO:0007669"/>
    <property type="project" value="UniProtKB-KW"/>
</dbReference>
<keyword evidence="6" id="KW-0028">Amino-acid biosynthesis</keyword>
<accession>A0A944QUH4</accession>
<evidence type="ECO:0000256" key="1">
    <source>
        <dbReference type="ARBA" id="ARBA00001947"/>
    </source>
</evidence>
<keyword evidence="9" id="KW-0862">Zinc</keyword>
<dbReference type="InterPro" id="IPR001261">
    <property type="entry name" value="ArgE/DapE_CS"/>
</dbReference>
<keyword evidence="8 12" id="KW-0378">Hydrolase</keyword>
<protein>
    <submittedName>
        <fullName evidence="12">Acetylornithine deacetylase</fullName>
        <ecNumber evidence="12">3.5.1.16</ecNumber>
    </submittedName>
</protein>
<dbReference type="InterPro" id="IPR011650">
    <property type="entry name" value="Peptidase_M20_dimer"/>
</dbReference>